<protein>
    <submittedName>
        <fullName evidence="2">Uncharacterized protein</fullName>
    </submittedName>
</protein>
<evidence type="ECO:0000313" key="2">
    <source>
        <dbReference type="EMBL" id="QHT32329.1"/>
    </source>
</evidence>
<evidence type="ECO:0000256" key="1">
    <source>
        <dbReference type="SAM" id="Phobius"/>
    </source>
</evidence>
<keyword evidence="1" id="KW-0472">Membrane</keyword>
<keyword evidence="1" id="KW-0812">Transmembrane</keyword>
<proteinExistence type="predicted"/>
<keyword evidence="1" id="KW-1133">Transmembrane helix</keyword>
<reference evidence="2" key="1">
    <citation type="journal article" date="2020" name="Nature">
        <title>Giant virus diversity and host interactions through global metagenomics.</title>
        <authorList>
            <person name="Schulz F."/>
            <person name="Roux S."/>
            <person name="Paez-Espino D."/>
            <person name="Jungbluth S."/>
            <person name="Walsh D.A."/>
            <person name="Denef V.J."/>
            <person name="McMahon K.D."/>
            <person name="Konstantinidis K.T."/>
            <person name="Eloe-Fadrosh E.A."/>
            <person name="Kyrpides N.C."/>
            <person name="Woyke T."/>
        </authorList>
    </citation>
    <scope>NUCLEOTIDE SEQUENCE</scope>
    <source>
        <strain evidence="2">GVMAG-M-3300009159-65</strain>
    </source>
</reference>
<organism evidence="2">
    <name type="scientific">viral metagenome</name>
    <dbReference type="NCBI Taxonomy" id="1070528"/>
    <lineage>
        <taxon>unclassified sequences</taxon>
        <taxon>metagenomes</taxon>
        <taxon>organismal metagenomes</taxon>
    </lineage>
</organism>
<sequence>MGCKCNSSKLNLKIPEILGILVAFCILYYLKYLNKIGCVCALNDKRTYILYYTCLIILFNIFAITPYYSLRFFTDYRFITYLLVIGSVLNIIFTLQYIEELKKNNCECSKSIIRDIMFILSTIRIFIWLLLLLLCISLFISYKI</sequence>
<dbReference type="EMBL" id="MN738935">
    <property type="protein sequence ID" value="QHT32329.1"/>
    <property type="molecule type" value="Genomic_DNA"/>
</dbReference>
<feature type="transmembrane region" description="Helical" evidence="1">
    <location>
        <begin position="76"/>
        <end position="95"/>
    </location>
</feature>
<name>A0A6C0EVK3_9ZZZZ</name>
<feature type="transmembrane region" description="Helical" evidence="1">
    <location>
        <begin position="12"/>
        <end position="30"/>
    </location>
</feature>
<accession>A0A6C0EVK3</accession>
<feature type="transmembrane region" description="Helical" evidence="1">
    <location>
        <begin position="116"/>
        <end position="142"/>
    </location>
</feature>
<feature type="transmembrane region" description="Helical" evidence="1">
    <location>
        <begin position="50"/>
        <end position="70"/>
    </location>
</feature>
<dbReference type="AlphaFoldDB" id="A0A6C0EVK3"/>